<dbReference type="PROSITE" id="PS51352">
    <property type="entry name" value="THIOREDOXIN_2"/>
    <property type="match status" value="1"/>
</dbReference>
<evidence type="ECO:0000313" key="2">
    <source>
        <dbReference type="EMBL" id="MEL4456916.1"/>
    </source>
</evidence>
<reference evidence="2 3" key="1">
    <citation type="submission" date="2024-04" db="EMBL/GenBank/DDBJ databases">
        <title>whole genome sequencing of Lutimonas vermicola strain IMCC1616.</title>
        <authorList>
            <person name="Bae S.S."/>
        </authorList>
    </citation>
    <scope>NUCLEOTIDE SEQUENCE [LARGE SCALE GENOMIC DNA]</scope>
    <source>
        <strain evidence="2 3">IMCC1616</strain>
    </source>
</reference>
<dbReference type="PANTHER" id="PTHR42852">
    <property type="entry name" value="THIOL:DISULFIDE INTERCHANGE PROTEIN DSBE"/>
    <property type="match status" value="1"/>
</dbReference>
<dbReference type="Gene3D" id="3.40.30.10">
    <property type="entry name" value="Glutaredoxin"/>
    <property type="match status" value="1"/>
</dbReference>
<dbReference type="PROSITE" id="PS51257">
    <property type="entry name" value="PROKAR_LIPOPROTEIN"/>
    <property type="match status" value="1"/>
</dbReference>
<dbReference type="InterPro" id="IPR036249">
    <property type="entry name" value="Thioredoxin-like_sf"/>
</dbReference>
<sequence length="170" mass="19810">MKFNFFFISMFLLVSCQQRASKDQEILSAENGVIEVFDFEELQTFLSDHSDQTYVVNFWATWCKPCIEELPFFEAVQATHADKVKVILVSLDFPDKIETKLIPFIKKNNLKSQVVLLDDPHENEWIPRVDSSWTGAIPATLIFNASKRRFYEGSFTEEDLKNELLKFTKI</sequence>
<dbReference type="SUPFAM" id="SSF52833">
    <property type="entry name" value="Thioredoxin-like"/>
    <property type="match status" value="1"/>
</dbReference>
<name>A0ABU9L396_9FLAO</name>
<gene>
    <name evidence="2" type="ORF">AABB81_13480</name>
</gene>
<dbReference type="EMBL" id="JBCDNA010000003">
    <property type="protein sequence ID" value="MEL4456916.1"/>
    <property type="molecule type" value="Genomic_DNA"/>
</dbReference>
<dbReference type="PANTHER" id="PTHR42852:SF17">
    <property type="entry name" value="THIOREDOXIN-LIKE PROTEIN HI_1115"/>
    <property type="match status" value="1"/>
</dbReference>
<comment type="caution">
    <text evidence="2">The sequence shown here is derived from an EMBL/GenBank/DDBJ whole genome shotgun (WGS) entry which is preliminary data.</text>
</comment>
<feature type="domain" description="Thioredoxin" evidence="1">
    <location>
        <begin position="16"/>
        <end position="169"/>
    </location>
</feature>
<evidence type="ECO:0000259" key="1">
    <source>
        <dbReference type="PROSITE" id="PS51352"/>
    </source>
</evidence>
<keyword evidence="3" id="KW-1185">Reference proteome</keyword>
<protein>
    <submittedName>
        <fullName evidence="2">TlpA disulfide reductase family protein</fullName>
    </submittedName>
</protein>
<dbReference type="Pfam" id="PF00578">
    <property type="entry name" value="AhpC-TSA"/>
    <property type="match status" value="1"/>
</dbReference>
<evidence type="ECO:0000313" key="3">
    <source>
        <dbReference type="Proteomes" id="UP001474120"/>
    </source>
</evidence>
<dbReference type="InterPro" id="IPR050553">
    <property type="entry name" value="Thioredoxin_ResA/DsbE_sf"/>
</dbReference>
<dbReference type="InterPro" id="IPR013766">
    <property type="entry name" value="Thioredoxin_domain"/>
</dbReference>
<dbReference type="Proteomes" id="UP001474120">
    <property type="component" value="Unassembled WGS sequence"/>
</dbReference>
<organism evidence="2 3">
    <name type="scientific">Lutimonas vermicola</name>
    <dbReference type="NCBI Taxonomy" id="414288"/>
    <lineage>
        <taxon>Bacteria</taxon>
        <taxon>Pseudomonadati</taxon>
        <taxon>Bacteroidota</taxon>
        <taxon>Flavobacteriia</taxon>
        <taxon>Flavobacteriales</taxon>
        <taxon>Flavobacteriaceae</taxon>
        <taxon>Lutimonas</taxon>
    </lineage>
</organism>
<dbReference type="RefSeq" id="WP_342161080.1">
    <property type="nucleotide sequence ID" value="NZ_JBCDNA010000003.1"/>
</dbReference>
<accession>A0ABU9L396</accession>
<dbReference type="CDD" id="cd02966">
    <property type="entry name" value="TlpA_like_family"/>
    <property type="match status" value="1"/>
</dbReference>
<dbReference type="InterPro" id="IPR000866">
    <property type="entry name" value="AhpC/TSA"/>
</dbReference>
<proteinExistence type="predicted"/>